<dbReference type="OrthoDB" id="18170at2759"/>
<keyword evidence="4" id="KW-0812">Transmembrane</keyword>
<dbReference type="Gene3D" id="1.20.120.1780">
    <property type="entry name" value="UbiA prenyltransferase"/>
    <property type="match status" value="1"/>
</dbReference>
<evidence type="ECO:0000313" key="6">
    <source>
        <dbReference type="EnsemblFungi" id="EJT77324"/>
    </source>
</evidence>
<dbReference type="Proteomes" id="UP000006039">
    <property type="component" value="Unassembled WGS sequence"/>
</dbReference>
<organism evidence="5">
    <name type="scientific">Gaeumannomyces tritici (strain R3-111a-1)</name>
    <name type="common">Wheat and barley take-all root rot fungus</name>
    <name type="synonym">Gaeumannomyces graminis var. tritici</name>
    <dbReference type="NCBI Taxonomy" id="644352"/>
    <lineage>
        <taxon>Eukaryota</taxon>
        <taxon>Fungi</taxon>
        <taxon>Dikarya</taxon>
        <taxon>Ascomycota</taxon>
        <taxon>Pezizomycotina</taxon>
        <taxon>Sordariomycetes</taxon>
        <taxon>Sordariomycetidae</taxon>
        <taxon>Magnaporthales</taxon>
        <taxon>Magnaporthaceae</taxon>
        <taxon>Gaeumannomyces</taxon>
    </lineage>
</organism>
<evidence type="ECO:0008006" key="8">
    <source>
        <dbReference type="Google" id="ProtNLM"/>
    </source>
</evidence>
<comment type="similarity">
    <text evidence="2">Belongs to the UbiA prenyltransferase family.</text>
</comment>
<dbReference type="EnsemblFungi" id="EJT77324">
    <property type="protein sequence ID" value="EJT77324"/>
    <property type="gene ID" value="GGTG_07236"/>
</dbReference>
<keyword evidence="3" id="KW-0808">Transferase</keyword>
<keyword evidence="4" id="KW-1133">Transmembrane helix</keyword>
<reference evidence="6" key="5">
    <citation type="submission" date="2018-04" db="UniProtKB">
        <authorList>
            <consortium name="EnsemblFungi"/>
        </authorList>
    </citation>
    <scope>IDENTIFICATION</scope>
    <source>
        <strain evidence="6">R3-111a-1</strain>
    </source>
</reference>
<reference evidence="5" key="3">
    <citation type="submission" date="2010-09" db="EMBL/GenBank/DDBJ databases">
        <title>Annotation of Gaeumannomyces graminis var. tritici R3-111a-1.</title>
        <authorList>
            <consortium name="The Broad Institute Genome Sequencing Platform"/>
            <person name="Ma L.-J."/>
            <person name="Dead R."/>
            <person name="Young S.K."/>
            <person name="Zeng Q."/>
            <person name="Gargeya S."/>
            <person name="Fitzgerald M."/>
            <person name="Haas B."/>
            <person name="Abouelleil A."/>
            <person name="Alvarado L."/>
            <person name="Arachchi H.M."/>
            <person name="Berlin A."/>
            <person name="Brown A."/>
            <person name="Chapman S.B."/>
            <person name="Chen Z."/>
            <person name="Dunbar C."/>
            <person name="Freedman E."/>
            <person name="Gearin G."/>
            <person name="Gellesch M."/>
            <person name="Goldberg J."/>
            <person name="Griggs A."/>
            <person name="Gujja S."/>
            <person name="Heiman D."/>
            <person name="Howarth C."/>
            <person name="Larson L."/>
            <person name="Lui A."/>
            <person name="MacDonald P.J.P."/>
            <person name="Mehta T."/>
            <person name="Montmayeur A."/>
            <person name="Murphy C."/>
            <person name="Neiman D."/>
            <person name="Pearson M."/>
            <person name="Priest M."/>
            <person name="Roberts A."/>
            <person name="Saif S."/>
            <person name="Shea T."/>
            <person name="Shenoy N."/>
            <person name="Sisk P."/>
            <person name="Stolte C."/>
            <person name="Sykes S."/>
            <person name="Yandava C."/>
            <person name="Wortman J."/>
            <person name="Nusbaum C."/>
            <person name="Birren B."/>
        </authorList>
    </citation>
    <scope>NUCLEOTIDE SEQUENCE</scope>
    <source>
        <strain evidence="5">R3-111a-1</strain>
    </source>
</reference>
<dbReference type="EMBL" id="GL385397">
    <property type="protein sequence ID" value="EJT77324.1"/>
    <property type="molecule type" value="Genomic_DNA"/>
</dbReference>
<accession>J3P139</accession>
<gene>
    <name evidence="6" type="primary">20347694</name>
    <name evidence="5" type="ORF">GGTG_07236</name>
</gene>
<evidence type="ECO:0000256" key="3">
    <source>
        <dbReference type="ARBA" id="ARBA00022679"/>
    </source>
</evidence>
<reference evidence="7" key="1">
    <citation type="submission" date="2010-07" db="EMBL/GenBank/DDBJ databases">
        <title>The genome sequence of Gaeumannomyces graminis var. tritici strain R3-111a-1.</title>
        <authorList>
            <consortium name="The Broad Institute Genome Sequencing Platform"/>
            <person name="Ma L.-J."/>
            <person name="Dead R."/>
            <person name="Young S."/>
            <person name="Zeng Q."/>
            <person name="Koehrsen M."/>
            <person name="Alvarado L."/>
            <person name="Berlin A."/>
            <person name="Chapman S.B."/>
            <person name="Chen Z."/>
            <person name="Freedman E."/>
            <person name="Gellesch M."/>
            <person name="Goldberg J."/>
            <person name="Griggs A."/>
            <person name="Gujja S."/>
            <person name="Heilman E.R."/>
            <person name="Heiman D."/>
            <person name="Hepburn T."/>
            <person name="Howarth C."/>
            <person name="Jen D."/>
            <person name="Larson L."/>
            <person name="Mehta T."/>
            <person name="Neiman D."/>
            <person name="Pearson M."/>
            <person name="Roberts A."/>
            <person name="Saif S."/>
            <person name="Shea T."/>
            <person name="Shenoy N."/>
            <person name="Sisk P."/>
            <person name="Stolte C."/>
            <person name="Sykes S."/>
            <person name="Walk T."/>
            <person name="White J."/>
            <person name="Yandava C."/>
            <person name="Haas B."/>
            <person name="Nusbaum C."/>
            <person name="Birren B."/>
        </authorList>
    </citation>
    <scope>NUCLEOTIDE SEQUENCE [LARGE SCALE GENOMIC DNA]</scope>
    <source>
        <strain evidence="7">R3-111a-1</strain>
    </source>
</reference>
<feature type="transmembrane region" description="Helical" evidence="4">
    <location>
        <begin position="176"/>
        <end position="199"/>
    </location>
</feature>
<keyword evidence="4" id="KW-0472">Membrane</keyword>
<dbReference type="RefSeq" id="XP_009223324.1">
    <property type="nucleotide sequence ID" value="XM_009225060.1"/>
</dbReference>
<reference evidence="6" key="4">
    <citation type="journal article" date="2015" name="G3 (Bethesda)">
        <title>Genome sequences of three phytopathogenic species of the Magnaporthaceae family of fungi.</title>
        <authorList>
            <person name="Okagaki L.H."/>
            <person name="Nunes C.C."/>
            <person name="Sailsbery J."/>
            <person name="Clay B."/>
            <person name="Brown D."/>
            <person name="John T."/>
            <person name="Oh Y."/>
            <person name="Young N."/>
            <person name="Fitzgerald M."/>
            <person name="Haas B.J."/>
            <person name="Zeng Q."/>
            <person name="Young S."/>
            <person name="Adiconis X."/>
            <person name="Fan L."/>
            <person name="Levin J.Z."/>
            <person name="Mitchell T.K."/>
            <person name="Okubara P.A."/>
            <person name="Farman M.L."/>
            <person name="Kohn L.M."/>
            <person name="Birren B."/>
            <person name="Ma L.-J."/>
            <person name="Dean R.A."/>
        </authorList>
    </citation>
    <scope>NUCLEOTIDE SEQUENCE</scope>
    <source>
        <strain evidence="6">R3-111a-1</strain>
    </source>
</reference>
<feature type="transmembrane region" description="Helical" evidence="4">
    <location>
        <begin position="109"/>
        <end position="131"/>
    </location>
</feature>
<sequence length="205" mass="21681">MAEHAGAKPEPPHPDLSHGNPPAAGVFLIYIPRLFDLHGAISQHHEHGLPPDACAAARAAAVLLGGSLFYSNATHTWNDLVDRQIARTRNRPGWPSTPWPSGTRNLAQVVLGLTVSWAVVVGAAAAGAAGAPWRDPSALWVMVYDTAYARLDLAGDRVIRVKSMAVLLAGHTRAQLWALVGCMAVTLAAVGRLGGWGGWGRLTGW</sequence>
<reference evidence="5" key="2">
    <citation type="submission" date="2010-07" db="EMBL/GenBank/DDBJ databases">
        <authorList>
            <consortium name="The Broad Institute Genome Sequencing Platform"/>
            <consortium name="Broad Institute Genome Sequencing Center for Infectious Disease"/>
            <person name="Ma L.-J."/>
            <person name="Dead R."/>
            <person name="Young S."/>
            <person name="Zeng Q."/>
            <person name="Koehrsen M."/>
            <person name="Alvarado L."/>
            <person name="Berlin A."/>
            <person name="Chapman S.B."/>
            <person name="Chen Z."/>
            <person name="Freedman E."/>
            <person name="Gellesch M."/>
            <person name="Goldberg J."/>
            <person name="Griggs A."/>
            <person name="Gujja S."/>
            <person name="Heilman E.R."/>
            <person name="Heiman D."/>
            <person name="Hepburn T."/>
            <person name="Howarth C."/>
            <person name="Jen D."/>
            <person name="Larson L."/>
            <person name="Mehta T."/>
            <person name="Neiman D."/>
            <person name="Pearson M."/>
            <person name="Roberts A."/>
            <person name="Saif S."/>
            <person name="Shea T."/>
            <person name="Shenoy N."/>
            <person name="Sisk P."/>
            <person name="Stolte C."/>
            <person name="Sykes S."/>
            <person name="Walk T."/>
            <person name="White J."/>
            <person name="Yandava C."/>
            <person name="Haas B."/>
            <person name="Nusbaum C."/>
            <person name="Birren B."/>
        </authorList>
    </citation>
    <scope>NUCLEOTIDE SEQUENCE</scope>
    <source>
        <strain evidence="5">R3-111a-1</strain>
    </source>
</reference>
<protein>
    <recommendedName>
        <fullName evidence="8">UbiA prenyltransferase</fullName>
    </recommendedName>
</protein>
<dbReference type="AlphaFoldDB" id="J3P139"/>
<evidence type="ECO:0000313" key="7">
    <source>
        <dbReference type="Proteomes" id="UP000006039"/>
    </source>
</evidence>
<evidence type="ECO:0000256" key="4">
    <source>
        <dbReference type="SAM" id="Phobius"/>
    </source>
</evidence>
<evidence type="ECO:0000313" key="5">
    <source>
        <dbReference type="EMBL" id="EJT77324.1"/>
    </source>
</evidence>
<dbReference type="GO" id="GO:0005886">
    <property type="term" value="C:plasma membrane"/>
    <property type="evidence" value="ECO:0007669"/>
    <property type="project" value="TreeGrafter"/>
</dbReference>
<proteinExistence type="inferred from homology"/>
<comment type="pathway">
    <text evidence="1">Secondary metabolite biosynthesis; terpenoid biosynthesis.</text>
</comment>
<dbReference type="HOGENOM" id="CLU_1337581_0_0_1"/>
<name>J3P139_GAET3</name>
<dbReference type="GO" id="GO:0016765">
    <property type="term" value="F:transferase activity, transferring alkyl or aryl (other than methyl) groups"/>
    <property type="evidence" value="ECO:0007669"/>
    <property type="project" value="TreeGrafter"/>
</dbReference>
<dbReference type="InterPro" id="IPR039653">
    <property type="entry name" value="Prenyltransferase"/>
</dbReference>
<dbReference type="GeneID" id="20347694"/>
<dbReference type="PANTHER" id="PTHR11048">
    <property type="entry name" value="PRENYLTRANSFERASES"/>
    <property type="match status" value="1"/>
</dbReference>
<evidence type="ECO:0000256" key="2">
    <source>
        <dbReference type="ARBA" id="ARBA00005985"/>
    </source>
</evidence>
<dbReference type="PANTHER" id="PTHR11048:SF28">
    <property type="entry name" value="4-HYDROXYBENZOATE POLYPRENYLTRANSFERASE, MITOCHONDRIAL"/>
    <property type="match status" value="1"/>
</dbReference>
<evidence type="ECO:0000256" key="1">
    <source>
        <dbReference type="ARBA" id="ARBA00004721"/>
    </source>
</evidence>
<dbReference type="GO" id="GO:0006744">
    <property type="term" value="P:ubiquinone biosynthetic process"/>
    <property type="evidence" value="ECO:0007669"/>
    <property type="project" value="TreeGrafter"/>
</dbReference>
<dbReference type="STRING" id="644352.J3P139"/>
<keyword evidence="7" id="KW-1185">Reference proteome</keyword>
<dbReference type="VEuPathDB" id="FungiDB:GGTG_07236"/>